<dbReference type="VEuPathDB" id="VectorBase:ASIC010747"/>
<dbReference type="Proteomes" id="UP000030765">
    <property type="component" value="Unassembled WGS sequence"/>
</dbReference>
<dbReference type="EMBL" id="KE525231">
    <property type="protein sequence ID" value="KFB43067.1"/>
    <property type="molecule type" value="Genomic_DNA"/>
</dbReference>
<name>A0A084VYM3_ANOSI</name>
<reference evidence="1 3" key="1">
    <citation type="journal article" date="2014" name="BMC Genomics">
        <title>Genome sequence of Anopheles sinensis provides insight into genetics basis of mosquito competence for malaria parasites.</title>
        <authorList>
            <person name="Zhou D."/>
            <person name="Zhang D."/>
            <person name="Ding G."/>
            <person name="Shi L."/>
            <person name="Hou Q."/>
            <person name="Ye Y."/>
            <person name="Xu Y."/>
            <person name="Zhou H."/>
            <person name="Xiong C."/>
            <person name="Li S."/>
            <person name="Yu J."/>
            <person name="Hong S."/>
            <person name="Yu X."/>
            <person name="Zou P."/>
            <person name="Chen C."/>
            <person name="Chang X."/>
            <person name="Wang W."/>
            <person name="Lv Y."/>
            <person name="Sun Y."/>
            <person name="Ma L."/>
            <person name="Shen B."/>
            <person name="Zhu C."/>
        </authorList>
    </citation>
    <scope>NUCLEOTIDE SEQUENCE [LARGE SCALE GENOMIC DNA]</scope>
</reference>
<gene>
    <name evidence="1" type="ORF">ZHAS_00010747</name>
</gene>
<accession>A0A084VYM3</accession>
<evidence type="ECO:0000313" key="3">
    <source>
        <dbReference type="Proteomes" id="UP000030765"/>
    </source>
</evidence>
<evidence type="ECO:0000313" key="2">
    <source>
        <dbReference type="EnsemblMetazoa" id="ASIC010747-PA"/>
    </source>
</evidence>
<reference evidence="2" key="2">
    <citation type="submission" date="2020-05" db="UniProtKB">
        <authorList>
            <consortium name="EnsemblMetazoa"/>
        </authorList>
    </citation>
    <scope>IDENTIFICATION</scope>
</reference>
<keyword evidence="3" id="KW-1185">Reference proteome</keyword>
<sequence>MGARGDAEFAINAQQLALRRRHKHTQTQKVYDHRKQMIITADWFLSAVVCVFADTVVWPICSRSSSASKRGFTFRCSLRTNTTSFAIICAVRAIVEVNRDAMVSWLWYAISGLISEDAAVLCSGLCFDM</sequence>
<organism evidence="1">
    <name type="scientific">Anopheles sinensis</name>
    <name type="common">Mosquito</name>
    <dbReference type="NCBI Taxonomy" id="74873"/>
    <lineage>
        <taxon>Eukaryota</taxon>
        <taxon>Metazoa</taxon>
        <taxon>Ecdysozoa</taxon>
        <taxon>Arthropoda</taxon>
        <taxon>Hexapoda</taxon>
        <taxon>Insecta</taxon>
        <taxon>Pterygota</taxon>
        <taxon>Neoptera</taxon>
        <taxon>Endopterygota</taxon>
        <taxon>Diptera</taxon>
        <taxon>Nematocera</taxon>
        <taxon>Culicoidea</taxon>
        <taxon>Culicidae</taxon>
        <taxon>Anophelinae</taxon>
        <taxon>Anopheles</taxon>
    </lineage>
</organism>
<proteinExistence type="predicted"/>
<dbReference type="EMBL" id="ATLV01018379">
    <property type="status" value="NOT_ANNOTATED_CDS"/>
    <property type="molecule type" value="Genomic_DNA"/>
</dbReference>
<protein>
    <submittedName>
        <fullName evidence="1 2">Uncharacterized protein</fullName>
    </submittedName>
</protein>
<dbReference type="AlphaFoldDB" id="A0A084VYM3"/>
<dbReference type="EnsemblMetazoa" id="ASIC010747-RA">
    <property type="protein sequence ID" value="ASIC010747-PA"/>
    <property type="gene ID" value="ASIC010747"/>
</dbReference>
<evidence type="ECO:0000313" key="1">
    <source>
        <dbReference type="EMBL" id="KFB43067.1"/>
    </source>
</evidence>